<evidence type="ECO:0000256" key="8">
    <source>
        <dbReference type="ARBA" id="ARBA00022803"/>
    </source>
</evidence>
<evidence type="ECO:0000256" key="11">
    <source>
        <dbReference type="ARBA" id="ARBA00023136"/>
    </source>
</evidence>
<protein>
    <recommendedName>
        <fullName evidence="12">protein adenylyltransferase</fullName>
        <ecNumber evidence="12">2.7.7.108</ecNumber>
    </recommendedName>
</protein>
<comment type="catalytic activity">
    <reaction evidence="15">
        <text>3-O-(5'-adenylyl)-L-threonyl-[protein] + H2O = L-threonyl-[protein] + AMP + H(+)</text>
        <dbReference type="Rhea" id="RHEA:55932"/>
        <dbReference type="Rhea" id="RHEA-COMP:11060"/>
        <dbReference type="Rhea" id="RHEA-COMP:13847"/>
        <dbReference type="ChEBI" id="CHEBI:15377"/>
        <dbReference type="ChEBI" id="CHEBI:15378"/>
        <dbReference type="ChEBI" id="CHEBI:30013"/>
        <dbReference type="ChEBI" id="CHEBI:138113"/>
        <dbReference type="ChEBI" id="CHEBI:456215"/>
    </reaction>
</comment>
<organism evidence="16 17">
    <name type="scientific">Pristionchus pacificus</name>
    <name type="common">Parasitic nematode worm</name>
    <dbReference type="NCBI Taxonomy" id="54126"/>
    <lineage>
        <taxon>Eukaryota</taxon>
        <taxon>Metazoa</taxon>
        <taxon>Ecdysozoa</taxon>
        <taxon>Nematoda</taxon>
        <taxon>Chromadorea</taxon>
        <taxon>Rhabditida</taxon>
        <taxon>Rhabditina</taxon>
        <taxon>Diplogasteromorpha</taxon>
        <taxon>Diplogasteroidea</taxon>
        <taxon>Neodiplogasteridae</taxon>
        <taxon>Pristionchus</taxon>
    </lineage>
</organism>
<dbReference type="Pfam" id="PF02661">
    <property type="entry name" value="Fic"/>
    <property type="match status" value="1"/>
</dbReference>
<comment type="catalytic activity">
    <reaction evidence="13">
        <text>L-threonyl-[protein] + ATP = 3-O-(5'-adenylyl)-L-threonyl-[protein] + diphosphate</text>
        <dbReference type="Rhea" id="RHEA:54292"/>
        <dbReference type="Rhea" id="RHEA-COMP:11060"/>
        <dbReference type="Rhea" id="RHEA-COMP:13847"/>
        <dbReference type="ChEBI" id="CHEBI:30013"/>
        <dbReference type="ChEBI" id="CHEBI:30616"/>
        <dbReference type="ChEBI" id="CHEBI:33019"/>
        <dbReference type="ChEBI" id="CHEBI:138113"/>
        <dbReference type="EC" id="2.7.7.108"/>
    </reaction>
</comment>
<evidence type="ECO:0000313" key="16">
    <source>
        <dbReference type="EnsemblMetazoa" id="PPA38706.1"/>
    </source>
</evidence>
<reference evidence="17" key="1">
    <citation type="journal article" date="2008" name="Nat. Genet.">
        <title>The Pristionchus pacificus genome provides a unique perspective on nematode lifestyle and parasitism.</title>
        <authorList>
            <person name="Dieterich C."/>
            <person name="Clifton S.W."/>
            <person name="Schuster L.N."/>
            <person name="Chinwalla A."/>
            <person name="Delehaunty K."/>
            <person name="Dinkelacker I."/>
            <person name="Fulton L."/>
            <person name="Fulton R."/>
            <person name="Godfrey J."/>
            <person name="Minx P."/>
            <person name="Mitreva M."/>
            <person name="Roeseler W."/>
            <person name="Tian H."/>
            <person name="Witte H."/>
            <person name="Yang S.P."/>
            <person name="Wilson R.K."/>
            <person name="Sommer R.J."/>
        </authorList>
    </citation>
    <scope>NUCLEOTIDE SEQUENCE [LARGE SCALE GENOMIC DNA]</scope>
    <source>
        <strain evidence="17">PS312</strain>
    </source>
</reference>
<evidence type="ECO:0000256" key="7">
    <source>
        <dbReference type="ARBA" id="ARBA00022741"/>
    </source>
</evidence>
<evidence type="ECO:0000256" key="10">
    <source>
        <dbReference type="ARBA" id="ARBA00022989"/>
    </source>
</evidence>
<dbReference type="PROSITE" id="PS51459">
    <property type="entry name" value="FIDO"/>
    <property type="match status" value="1"/>
</dbReference>
<dbReference type="Proteomes" id="UP000005239">
    <property type="component" value="Unassembled WGS sequence"/>
</dbReference>
<dbReference type="Gene3D" id="1.10.3290.10">
    <property type="entry name" value="Fido-like domain"/>
    <property type="match status" value="1"/>
</dbReference>
<name>A0A2A6BYV8_PRIPA</name>
<keyword evidence="10" id="KW-1133">Transmembrane helix</keyword>
<evidence type="ECO:0000256" key="12">
    <source>
        <dbReference type="ARBA" id="ARBA00034531"/>
    </source>
</evidence>
<dbReference type="GO" id="GO:0050829">
    <property type="term" value="P:defense response to Gram-negative bacterium"/>
    <property type="evidence" value="ECO:0007669"/>
    <property type="project" value="EnsemblMetazoa"/>
</dbReference>
<reference evidence="16" key="2">
    <citation type="submission" date="2022-06" db="UniProtKB">
        <authorList>
            <consortium name="EnsemblMetazoa"/>
        </authorList>
    </citation>
    <scope>IDENTIFICATION</scope>
    <source>
        <strain evidence="16">PS312</strain>
    </source>
</reference>
<dbReference type="GO" id="GO:0070733">
    <property type="term" value="F:AMPylase activity"/>
    <property type="evidence" value="ECO:0007669"/>
    <property type="project" value="UniProtKB-EC"/>
</dbReference>
<dbReference type="GO" id="GO:0016020">
    <property type="term" value="C:membrane"/>
    <property type="evidence" value="ECO:0007669"/>
    <property type="project" value="UniProtKB-SubCell"/>
</dbReference>
<keyword evidence="7" id="KW-0547">Nucleotide-binding</keyword>
<evidence type="ECO:0000256" key="2">
    <source>
        <dbReference type="ARBA" id="ARBA00009742"/>
    </source>
</evidence>
<gene>
    <name evidence="16" type="primary">WBGene00277075</name>
</gene>
<keyword evidence="11" id="KW-0472">Membrane</keyword>
<evidence type="ECO:0000256" key="5">
    <source>
        <dbReference type="ARBA" id="ARBA00022695"/>
    </source>
</evidence>
<dbReference type="PANTHER" id="PTHR13504">
    <property type="entry name" value="FIDO DOMAIN-CONTAINING PROTEIN DDB_G0283145"/>
    <property type="match status" value="1"/>
</dbReference>
<keyword evidence="6" id="KW-0677">Repeat</keyword>
<dbReference type="InterPro" id="IPR036597">
    <property type="entry name" value="Fido-like_dom_sf"/>
</dbReference>
<evidence type="ECO:0000256" key="3">
    <source>
        <dbReference type="ARBA" id="ARBA00022679"/>
    </source>
</evidence>
<sequence length="488" mass="54161">MVDDSGRLCAEIRRKSSSENESTSLCKVVTICIVVSILVQCALPFIYSFFVSQFKKRLKPTENIIGNSVDVYRIKASYLVEPFPISRYDGVTSREIVRKLNADEWTVNPALESEALSALSAAKNALKNGNTRKCKFIMDHALALSPNHPDILAEYGAYLERSSLSGEDLIKADGFYTKSLAINPHQTTALTGRQRTRLVVDEIDENELKELTVMRDSFASMLHSNVVRRVMRESYFAHVYHTVAIEGNTLSLGETRSILETGMPISGKSLIEHNEVLGVDAALRYLNRSLIDKNGFTFERISRRVGGVAGSVNSLARLRGEGSIRPIPRGGALLGFTPVAASEVHGQMEELIEWLNSESTAEMDPVQRAAIAHYKLVLIHPFTDGNGRTSRLLMNLLLMKSGFPPVILPVEDKALYYATLHTANLGDLRPFVRFVAKHTRNTLEVIPSIGNYLKGPGHTNEKYLQLSSMCSTIECQQSTTSEQRIPTN</sequence>
<dbReference type="PANTHER" id="PTHR13504:SF34">
    <property type="entry name" value="PROTEIN ADENYLYLTRANSFERASE FICD"/>
    <property type="match status" value="1"/>
</dbReference>
<dbReference type="GO" id="GO:0005635">
    <property type="term" value="C:nuclear envelope"/>
    <property type="evidence" value="ECO:0007669"/>
    <property type="project" value="EnsemblMetazoa"/>
</dbReference>
<evidence type="ECO:0000256" key="13">
    <source>
        <dbReference type="ARBA" id="ARBA00047939"/>
    </source>
</evidence>
<keyword evidence="17" id="KW-1185">Reference proteome</keyword>
<dbReference type="Gene3D" id="1.25.40.10">
    <property type="entry name" value="Tetratricopeptide repeat domain"/>
    <property type="match status" value="1"/>
</dbReference>
<comment type="catalytic activity">
    <reaction evidence="14">
        <text>L-tyrosyl-[protein] + ATP = O-(5'-adenylyl)-L-tyrosyl-[protein] + diphosphate</text>
        <dbReference type="Rhea" id="RHEA:54288"/>
        <dbReference type="Rhea" id="RHEA-COMP:10136"/>
        <dbReference type="Rhea" id="RHEA-COMP:13846"/>
        <dbReference type="ChEBI" id="CHEBI:30616"/>
        <dbReference type="ChEBI" id="CHEBI:33019"/>
        <dbReference type="ChEBI" id="CHEBI:46858"/>
        <dbReference type="ChEBI" id="CHEBI:83624"/>
        <dbReference type="EC" id="2.7.7.108"/>
    </reaction>
</comment>
<dbReference type="EnsemblMetazoa" id="PPA38706.1">
    <property type="protein sequence ID" value="PPA38706.1"/>
    <property type="gene ID" value="WBGene00277075"/>
</dbReference>
<dbReference type="InterPro" id="IPR011990">
    <property type="entry name" value="TPR-like_helical_dom_sf"/>
</dbReference>
<evidence type="ECO:0000256" key="6">
    <source>
        <dbReference type="ARBA" id="ARBA00022737"/>
    </source>
</evidence>
<keyword evidence="8" id="KW-0802">TPR repeat</keyword>
<keyword evidence="9" id="KW-0067">ATP-binding</keyword>
<comment type="subcellular location">
    <subcellularLocation>
        <location evidence="1">Membrane</location>
        <topology evidence="1">Single-pass membrane protein</topology>
    </subcellularLocation>
</comment>
<dbReference type="InterPro" id="IPR040198">
    <property type="entry name" value="Fido_containing"/>
</dbReference>
<comment type="similarity">
    <text evidence="2">Belongs to the fic family.</text>
</comment>
<evidence type="ECO:0000256" key="15">
    <source>
        <dbReference type="ARBA" id="ARBA00049297"/>
    </source>
</evidence>
<dbReference type="AlphaFoldDB" id="A0A2A6BYV8"/>
<dbReference type="EC" id="2.7.7.108" evidence="12"/>
<keyword evidence="4" id="KW-0812">Transmembrane</keyword>
<evidence type="ECO:0000313" key="17">
    <source>
        <dbReference type="Proteomes" id="UP000005239"/>
    </source>
</evidence>
<dbReference type="GO" id="GO:0005524">
    <property type="term" value="F:ATP binding"/>
    <property type="evidence" value="ECO:0007669"/>
    <property type="project" value="UniProtKB-KW"/>
</dbReference>
<dbReference type="SUPFAM" id="SSF140931">
    <property type="entry name" value="Fic-like"/>
    <property type="match status" value="1"/>
</dbReference>
<evidence type="ECO:0000256" key="4">
    <source>
        <dbReference type="ARBA" id="ARBA00022692"/>
    </source>
</evidence>
<keyword evidence="5" id="KW-0548">Nucleotidyltransferase</keyword>
<keyword evidence="3" id="KW-0808">Transferase</keyword>
<accession>A0A2A6BYV8</accession>
<dbReference type="InterPro" id="IPR003812">
    <property type="entry name" value="Fido"/>
</dbReference>
<dbReference type="GO" id="GO:0005783">
    <property type="term" value="C:endoplasmic reticulum"/>
    <property type="evidence" value="ECO:0007669"/>
    <property type="project" value="EnsemblMetazoa"/>
</dbReference>
<evidence type="ECO:0000256" key="1">
    <source>
        <dbReference type="ARBA" id="ARBA00004167"/>
    </source>
</evidence>
<dbReference type="OrthoDB" id="439046at2759"/>
<accession>A0A8R1YRP9</accession>
<evidence type="ECO:0000256" key="14">
    <source>
        <dbReference type="ARBA" id="ARBA00048696"/>
    </source>
</evidence>
<evidence type="ECO:0000256" key="9">
    <source>
        <dbReference type="ARBA" id="ARBA00022840"/>
    </source>
</evidence>
<proteinExistence type="inferred from homology"/>